<feature type="transmembrane region" description="Helical" evidence="1">
    <location>
        <begin position="30"/>
        <end position="54"/>
    </location>
</feature>
<name>A0ABW4LMU8_9BACI</name>
<dbReference type="PANTHER" id="PTHR34821">
    <property type="entry name" value="INNER MEMBRANE PROTEIN YDCZ"/>
    <property type="match status" value="1"/>
</dbReference>
<dbReference type="PANTHER" id="PTHR34821:SF2">
    <property type="entry name" value="INNER MEMBRANE PROTEIN YDCZ"/>
    <property type="match status" value="1"/>
</dbReference>
<comment type="caution">
    <text evidence="2">The sequence shown here is derived from an EMBL/GenBank/DDBJ whole genome shotgun (WGS) entry which is preliminary data.</text>
</comment>
<accession>A0ABW4LMU8</accession>
<feature type="transmembrane region" description="Helical" evidence="1">
    <location>
        <begin position="124"/>
        <end position="141"/>
    </location>
</feature>
<keyword evidence="1" id="KW-1133">Transmembrane helix</keyword>
<keyword evidence="3" id="KW-1185">Reference proteome</keyword>
<gene>
    <name evidence="2" type="ORF">ACFSCX_07840</name>
</gene>
<keyword evidence="1" id="KW-0472">Membrane</keyword>
<keyword evidence="1" id="KW-0812">Transmembrane</keyword>
<reference evidence="3" key="1">
    <citation type="journal article" date="2019" name="Int. J. Syst. Evol. Microbiol.">
        <title>The Global Catalogue of Microorganisms (GCM) 10K type strain sequencing project: providing services to taxonomists for standard genome sequencing and annotation.</title>
        <authorList>
            <consortium name="The Broad Institute Genomics Platform"/>
            <consortium name="The Broad Institute Genome Sequencing Center for Infectious Disease"/>
            <person name="Wu L."/>
            <person name="Ma J."/>
        </authorList>
    </citation>
    <scope>NUCLEOTIDE SEQUENCE [LARGE SCALE GENOMIC DNA]</scope>
    <source>
        <strain evidence="3">CCUG 49339</strain>
    </source>
</reference>
<organism evidence="2 3">
    <name type="scientific">Bacillus salitolerans</name>
    <dbReference type="NCBI Taxonomy" id="1437434"/>
    <lineage>
        <taxon>Bacteria</taxon>
        <taxon>Bacillati</taxon>
        <taxon>Bacillota</taxon>
        <taxon>Bacilli</taxon>
        <taxon>Bacillales</taxon>
        <taxon>Bacillaceae</taxon>
        <taxon>Bacillus</taxon>
    </lineage>
</organism>
<feature type="transmembrane region" description="Helical" evidence="1">
    <location>
        <begin position="74"/>
        <end position="104"/>
    </location>
</feature>
<dbReference type="EMBL" id="JBHUEM010000008">
    <property type="protein sequence ID" value="MFD1736474.1"/>
    <property type="molecule type" value="Genomic_DNA"/>
</dbReference>
<dbReference type="Proteomes" id="UP001597214">
    <property type="component" value="Unassembled WGS sequence"/>
</dbReference>
<evidence type="ECO:0000313" key="2">
    <source>
        <dbReference type="EMBL" id="MFD1736474.1"/>
    </source>
</evidence>
<evidence type="ECO:0000313" key="3">
    <source>
        <dbReference type="Proteomes" id="UP001597214"/>
    </source>
</evidence>
<dbReference type="RefSeq" id="WP_377927631.1">
    <property type="nucleotide sequence ID" value="NZ_JBHUEM010000008.1"/>
</dbReference>
<evidence type="ECO:0000256" key="1">
    <source>
        <dbReference type="SAM" id="Phobius"/>
    </source>
</evidence>
<dbReference type="InterPro" id="IPR006750">
    <property type="entry name" value="YdcZ"/>
</dbReference>
<sequence>MNWIFMIVALFAGMAVSIQASVNGSLGKKIGVIEGAFVSFLIGTIFLFLLQLFVGKGNLLQMFSVPKWQLTGGLLGAFYIFIMVLVVPKLGVATSIMAVIVGQLLMSSILDHYGLLGKQIPFDLKRGLGIVLLVSALFLFYKK</sequence>
<proteinExistence type="predicted"/>
<protein>
    <submittedName>
        <fullName evidence="2">DMT family transporter</fullName>
    </submittedName>
</protein>
<dbReference type="Pfam" id="PF04657">
    <property type="entry name" value="DMT_YdcZ"/>
    <property type="match status" value="1"/>
</dbReference>